<dbReference type="InterPro" id="IPR011089">
    <property type="entry name" value="GmrSD_C"/>
</dbReference>
<dbReference type="PANTHER" id="PTHR24094:SF15">
    <property type="entry name" value="AMP-DEPENDENT SYNTHETASE_LIGASE DOMAIN-CONTAINING PROTEIN-RELATED"/>
    <property type="match status" value="1"/>
</dbReference>
<feature type="domain" description="GmrSD restriction endonucleases C-terminal" evidence="2">
    <location>
        <begin position="148"/>
        <end position="282"/>
    </location>
</feature>
<name>A0ABU1YXE9_9MICC</name>
<keyword evidence="4" id="KW-1185">Reference proteome</keyword>
<accession>A0ABU1YXE9</accession>
<protein>
    <recommendedName>
        <fullName evidence="2">GmrSD restriction endonucleases C-terminal domain-containing protein</fullName>
    </recommendedName>
</protein>
<dbReference type="RefSeq" id="WP_310245632.1">
    <property type="nucleotide sequence ID" value="NZ_JAVDXX010000001.1"/>
</dbReference>
<comment type="caution">
    <text evidence="3">The sequence shown here is derived from an EMBL/GenBank/DDBJ whole genome shotgun (WGS) entry which is preliminary data.</text>
</comment>
<sequence length="312" mass="34195">MASRTRGASAGWWMMLGMQRKSGASRKFKKTFNKLMALAVTALLIFVIGKLSINGSSTAPNETAPGESKPSATAPSTPAPSKTAPSKAAPSQTAPGDNRATDPARSHNAAAVLETLEVKGRAPKTGYNRKESFGRAWLDTDRNGCRTRDDILKRDLSDITQQGRCGVEKGVLRDPYSGDMINFQRGPRTSEAVQIDHVVALSDAWQKGAQNLSKRERILLANDPLNLLAVSGPLNQQKSDRDAASWLPPNKSYRCPMVARQIAVKSRYKLWVTQAEKDAMKQVLKRCPDQTVPTEGFDPQDAPEMPSYWKQD</sequence>
<feature type="region of interest" description="Disordered" evidence="1">
    <location>
        <begin position="287"/>
        <end position="312"/>
    </location>
</feature>
<dbReference type="Pfam" id="PF07510">
    <property type="entry name" value="GmrSD_C"/>
    <property type="match status" value="1"/>
</dbReference>
<reference evidence="3" key="1">
    <citation type="submission" date="2023-07" db="EMBL/GenBank/DDBJ databases">
        <title>Sequencing the genomes of 1000 actinobacteria strains.</title>
        <authorList>
            <person name="Klenk H.-P."/>
        </authorList>
    </citation>
    <scope>NUCLEOTIDE SEQUENCE</scope>
    <source>
        <strain evidence="3">DSM 13068</strain>
    </source>
</reference>
<proteinExistence type="predicted"/>
<evidence type="ECO:0000313" key="4">
    <source>
        <dbReference type="Proteomes" id="UP001180715"/>
    </source>
</evidence>
<organism evidence="3 4">
    <name type="scientific">Pseudoglutamicibacter albus</name>
    <dbReference type="NCBI Taxonomy" id="98671"/>
    <lineage>
        <taxon>Bacteria</taxon>
        <taxon>Bacillati</taxon>
        <taxon>Actinomycetota</taxon>
        <taxon>Actinomycetes</taxon>
        <taxon>Micrococcales</taxon>
        <taxon>Micrococcaceae</taxon>
        <taxon>Pseudoglutamicibacter</taxon>
    </lineage>
</organism>
<evidence type="ECO:0000256" key="1">
    <source>
        <dbReference type="SAM" id="MobiDB-lite"/>
    </source>
</evidence>
<gene>
    <name evidence="3" type="ORF">J2S67_000304</name>
</gene>
<dbReference type="PANTHER" id="PTHR24094">
    <property type="entry name" value="SECRETED PROTEIN"/>
    <property type="match status" value="1"/>
</dbReference>
<dbReference type="EMBL" id="JAVDXX010000001">
    <property type="protein sequence ID" value="MDR7293036.1"/>
    <property type="molecule type" value="Genomic_DNA"/>
</dbReference>
<dbReference type="Proteomes" id="UP001180715">
    <property type="component" value="Unassembled WGS sequence"/>
</dbReference>
<feature type="compositionally biased region" description="Low complexity" evidence="1">
    <location>
        <begin position="68"/>
        <end position="91"/>
    </location>
</feature>
<evidence type="ECO:0000313" key="3">
    <source>
        <dbReference type="EMBL" id="MDR7293036.1"/>
    </source>
</evidence>
<evidence type="ECO:0000259" key="2">
    <source>
        <dbReference type="Pfam" id="PF07510"/>
    </source>
</evidence>
<feature type="region of interest" description="Disordered" evidence="1">
    <location>
        <begin position="58"/>
        <end position="105"/>
    </location>
</feature>